<keyword evidence="4 7" id="KW-1133">Transmembrane helix</keyword>
<dbReference type="SUPFAM" id="SSF53474">
    <property type="entry name" value="alpha/beta-Hydrolases"/>
    <property type="match status" value="1"/>
</dbReference>
<dbReference type="Pfam" id="PF05277">
    <property type="entry name" value="DUF726"/>
    <property type="match status" value="1"/>
</dbReference>
<comment type="subcellular location">
    <subcellularLocation>
        <location evidence="1">Membrane</location>
        <topology evidence="1">Multi-pass membrane protein</topology>
    </subcellularLocation>
</comment>
<protein>
    <submittedName>
        <fullName evidence="8">Transmembrane and coiled-coil like protein</fullName>
    </submittedName>
</protein>
<feature type="transmembrane region" description="Helical" evidence="7">
    <location>
        <begin position="194"/>
        <end position="220"/>
    </location>
</feature>
<dbReference type="InterPro" id="IPR007941">
    <property type="entry name" value="DUF726"/>
</dbReference>
<comment type="caution">
    <text evidence="8">The sequence shown here is derived from an EMBL/GenBank/DDBJ whole genome shotgun (WGS) entry which is preliminary data.</text>
</comment>
<reference evidence="8" key="1">
    <citation type="journal article" date="2020" name="bioRxiv">
        <title>Chromosome-level reference genome of the European wasp spider Argiope bruennichi: a resource for studies on range expansion and evolutionary adaptation.</title>
        <authorList>
            <person name="Sheffer M.M."/>
            <person name="Hoppe A."/>
            <person name="Krehenwinkel H."/>
            <person name="Uhl G."/>
            <person name="Kuss A.W."/>
            <person name="Jensen L."/>
            <person name="Jensen C."/>
            <person name="Gillespie R.G."/>
            <person name="Hoff K.J."/>
            <person name="Prost S."/>
        </authorList>
    </citation>
    <scope>NUCLEOTIDE SEQUENCE</scope>
</reference>
<evidence type="ECO:0000256" key="4">
    <source>
        <dbReference type="ARBA" id="ARBA00022989"/>
    </source>
</evidence>
<evidence type="ECO:0000256" key="3">
    <source>
        <dbReference type="ARBA" id="ARBA00022692"/>
    </source>
</evidence>
<feature type="region of interest" description="Disordered" evidence="6">
    <location>
        <begin position="541"/>
        <end position="561"/>
    </location>
</feature>
<evidence type="ECO:0000256" key="6">
    <source>
        <dbReference type="SAM" id="MobiDB-lite"/>
    </source>
</evidence>
<dbReference type="AlphaFoldDB" id="A0A8T0EQD0"/>
<evidence type="ECO:0000256" key="1">
    <source>
        <dbReference type="ARBA" id="ARBA00004141"/>
    </source>
</evidence>
<accession>A0A8T0EQD0</accession>
<feature type="region of interest" description="Disordered" evidence="6">
    <location>
        <begin position="591"/>
        <end position="615"/>
    </location>
</feature>
<sequence length="699" mass="77614">MATKFGLQTKTKSDDSISDLANVHQRPFKPLSTVISDAGIYAYCAICAMSLHDLYKEDSNRAFREQCLSRLIIHVGLPEQVRSAMYAFLSGEGSEIEPLICALKKEPALNGNCLRILEDLILFAVEGGLLTGVYDARMRILILHVALLLRVALPLVEIYEESVVDMLSREVQEISEEEQKANQRRKRNKKIKRYLLVGMATIGGGAVLGLTGGLAAPFMAAGAGAIIGGAGAAALGSAAGVAVIGSLFGVAGAGLTGYKMQKRVGDIEEFAFDTLTEGKQLHITLAISGWLSEEGKEAFQEPWYSLMHSREQYCLRYESTYLLQLGRAMDYLFSFALTMAAQEALKYTILSGLIAAITWPATLITVAGVIDNPWGVCIRRSAEVGRHLAEVLLERQHGKRPVTLIGFSLGARVIFHCLKEMARRKDCEGIIEDAIMLGAPVTAHPQSWQELAKVVNGRIVNGYCRGDWLLKFLYRTSSVTMKIAGLQAIRWYDRRMCNVDLSSVVSGHMDYANKMDIILKAVGVRTTDEVIDEFKLRKSRSDLPHSDQRTSASRQRYRQRSKSDSAINFVCDAPPVPCCTVSRDRSQSLDSALSRSSTNSMMLNPSGLKTPDSRLSPSLFSKPSSREFTTLQEDTPQDLDLVVPDDWEWNAWEEKSHYDLCKKMKIFLPHYLQNRRKKGLGENNIQEKEAIQSIHSEFP</sequence>
<evidence type="ECO:0000313" key="9">
    <source>
        <dbReference type="Proteomes" id="UP000807504"/>
    </source>
</evidence>
<dbReference type="InterPro" id="IPR029058">
    <property type="entry name" value="AB_hydrolase_fold"/>
</dbReference>
<gene>
    <name evidence="8" type="ORF">HNY73_014515</name>
</gene>
<keyword evidence="9" id="KW-1185">Reference proteome</keyword>
<evidence type="ECO:0000256" key="7">
    <source>
        <dbReference type="SAM" id="Phobius"/>
    </source>
</evidence>
<name>A0A8T0EQD0_ARGBR</name>
<feature type="transmembrane region" description="Helical" evidence="7">
    <location>
        <begin position="226"/>
        <end position="253"/>
    </location>
</feature>
<reference evidence="8" key="2">
    <citation type="submission" date="2020-06" db="EMBL/GenBank/DDBJ databases">
        <authorList>
            <person name="Sheffer M."/>
        </authorList>
    </citation>
    <scope>NUCLEOTIDE SEQUENCE</scope>
</reference>
<feature type="transmembrane region" description="Helical" evidence="7">
    <location>
        <begin position="347"/>
        <end position="370"/>
    </location>
</feature>
<keyword evidence="3 7" id="KW-0812">Transmembrane</keyword>
<dbReference type="PANTHER" id="PTHR17920:SF3">
    <property type="entry name" value="TRANSMEMBRANE AND COILED-COIL DOMAIN-CONTAINING PROTEIN 4"/>
    <property type="match status" value="1"/>
</dbReference>
<evidence type="ECO:0000256" key="2">
    <source>
        <dbReference type="ARBA" id="ARBA00009824"/>
    </source>
</evidence>
<proteinExistence type="inferred from homology"/>
<dbReference type="Proteomes" id="UP000807504">
    <property type="component" value="Unassembled WGS sequence"/>
</dbReference>
<evidence type="ECO:0000256" key="5">
    <source>
        <dbReference type="ARBA" id="ARBA00023136"/>
    </source>
</evidence>
<keyword evidence="5 7" id="KW-0472">Membrane</keyword>
<organism evidence="8 9">
    <name type="scientific">Argiope bruennichi</name>
    <name type="common">Wasp spider</name>
    <name type="synonym">Aranea bruennichi</name>
    <dbReference type="NCBI Taxonomy" id="94029"/>
    <lineage>
        <taxon>Eukaryota</taxon>
        <taxon>Metazoa</taxon>
        <taxon>Ecdysozoa</taxon>
        <taxon>Arthropoda</taxon>
        <taxon>Chelicerata</taxon>
        <taxon>Arachnida</taxon>
        <taxon>Araneae</taxon>
        <taxon>Araneomorphae</taxon>
        <taxon>Entelegynae</taxon>
        <taxon>Araneoidea</taxon>
        <taxon>Araneidae</taxon>
        <taxon>Argiope</taxon>
    </lineage>
</organism>
<dbReference type="PANTHER" id="PTHR17920">
    <property type="entry name" value="TRANSMEMBRANE AND COILED-COIL DOMAIN-CONTAINING PROTEIN 4 TMCO4"/>
    <property type="match status" value="1"/>
</dbReference>
<dbReference type="EMBL" id="JABXBU010002072">
    <property type="protein sequence ID" value="KAF8777698.1"/>
    <property type="molecule type" value="Genomic_DNA"/>
</dbReference>
<evidence type="ECO:0000313" key="8">
    <source>
        <dbReference type="EMBL" id="KAF8777698.1"/>
    </source>
</evidence>
<dbReference type="GO" id="GO:0016020">
    <property type="term" value="C:membrane"/>
    <property type="evidence" value="ECO:0007669"/>
    <property type="project" value="UniProtKB-SubCell"/>
</dbReference>
<comment type="similarity">
    <text evidence="2">Belongs to the TMCO4 family.</text>
</comment>